<gene>
    <name evidence="2" type="ORF">GCM10017774_14610</name>
</gene>
<reference evidence="3" key="1">
    <citation type="journal article" date="2019" name="Int. J. Syst. Evol. Microbiol.">
        <title>The Global Catalogue of Microorganisms (GCM) 10K type strain sequencing project: providing services to taxonomists for standard genome sequencing and annotation.</title>
        <authorList>
            <consortium name="The Broad Institute Genomics Platform"/>
            <consortium name="The Broad Institute Genome Sequencing Center for Infectious Disease"/>
            <person name="Wu L."/>
            <person name="Ma J."/>
        </authorList>
    </citation>
    <scope>NUCLEOTIDE SEQUENCE [LARGE SCALE GENOMIC DNA]</scope>
    <source>
        <strain evidence="3">CGMCC 4.7367</strain>
    </source>
</reference>
<dbReference type="Proteomes" id="UP000605568">
    <property type="component" value="Unassembled WGS sequence"/>
</dbReference>
<dbReference type="Gene3D" id="3.30.70.100">
    <property type="match status" value="1"/>
</dbReference>
<proteinExistence type="predicted"/>
<evidence type="ECO:0000259" key="1">
    <source>
        <dbReference type="Pfam" id="PF07110"/>
    </source>
</evidence>
<evidence type="ECO:0000313" key="3">
    <source>
        <dbReference type="Proteomes" id="UP000605568"/>
    </source>
</evidence>
<name>A0ABQ3M4R2_9PSEU</name>
<dbReference type="InterPro" id="IPR009799">
    <property type="entry name" value="EthD_dom"/>
</dbReference>
<dbReference type="SUPFAM" id="SSF54909">
    <property type="entry name" value="Dimeric alpha+beta barrel"/>
    <property type="match status" value="1"/>
</dbReference>
<dbReference type="InterPro" id="IPR011008">
    <property type="entry name" value="Dimeric_a/b-barrel"/>
</dbReference>
<feature type="domain" description="EthD" evidence="1">
    <location>
        <begin position="16"/>
        <end position="101"/>
    </location>
</feature>
<protein>
    <recommendedName>
        <fullName evidence="1">EthD domain-containing protein</fullName>
    </recommendedName>
</protein>
<dbReference type="Pfam" id="PF07110">
    <property type="entry name" value="EthD"/>
    <property type="match status" value="1"/>
</dbReference>
<organism evidence="2 3">
    <name type="scientific">Lentzea cavernae</name>
    <dbReference type="NCBI Taxonomy" id="2020703"/>
    <lineage>
        <taxon>Bacteria</taxon>
        <taxon>Bacillati</taxon>
        <taxon>Actinomycetota</taxon>
        <taxon>Actinomycetes</taxon>
        <taxon>Pseudonocardiales</taxon>
        <taxon>Pseudonocardiaceae</taxon>
        <taxon>Lentzea</taxon>
    </lineage>
</organism>
<sequence>MWSSVITTIAFLKARAGMSRDEFVDHYENHHVPLVLSIASGPFYYARNYLPPTDERGFPAEFDAITQMRFADAATRRTWLSLVLAPGSGIAEDEERFLDRSRTRSWIVDERLSGEAAPGR</sequence>
<comment type="caution">
    <text evidence="2">The sequence shown here is derived from an EMBL/GenBank/DDBJ whole genome shotgun (WGS) entry which is preliminary data.</text>
</comment>
<evidence type="ECO:0000313" key="2">
    <source>
        <dbReference type="EMBL" id="GHH32941.1"/>
    </source>
</evidence>
<keyword evidence="3" id="KW-1185">Reference proteome</keyword>
<dbReference type="EMBL" id="BNAR01000002">
    <property type="protein sequence ID" value="GHH32941.1"/>
    <property type="molecule type" value="Genomic_DNA"/>
</dbReference>
<accession>A0ABQ3M4R2</accession>